<proteinExistence type="predicted"/>
<dbReference type="Proteomes" id="UP000199682">
    <property type="component" value="Unassembled WGS sequence"/>
</dbReference>
<dbReference type="AlphaFoldDB" id="A0A1G8U817"/>
<evidence type="ECO:0000313" key="2">
    <source>
        <dbReference type="Proteomes" id="UP000199682"/>
    </source>
</evidence>
<name>A0A1G8U817_9PSEU</name>
<reference evidence="2" key="1">
    <citation type="submission" date="2016-10" db="EMBL/GenBank/DDBJ databases">
        <authorList>
            <person name="Varghese N."/>
            <person name="Submissions S."/>
        </authorList>
    </citation>
    <scope>NUCLEOTIDE SEQUENCE [LARGE SCALE GENOMIC DNA]</scope>
    <source>
        <strain evidence="2">DSM 44796</strain>
    </source>
</reference>
<organism evidence="1 2">
    <name type="scientific">Lentzea albidocapillata subsp. violacea</name>
    <dbReference type="NCBI Taxonomy" id="128104"/>
    <lineage>
        <taxon>Bacteria</taxon>
        <taxon>Bacillati</taxon>
        <taxon>Actinomycetota</taxon>
        <taxon>Actinomycetes</taxon>
        <taxon>Pseudonocardiales</taxon>
        <taxon>Pseudonocardiaceae</taxon>
        <taxon>Lentzea</taxon>
    </lineage>
</organism>
<accession>A0A1G8U817</accession>
<protein>
    <submittedName>
        <fullName evidence="1">Uncharacterized protein</fullName>
    </submittedName>
</protein>
<dbReference type="EMBL" id="FNET01000002">
    <property type="protein sequence ID" value="SDJ49877.1"/>
    <property type="molecule type" value="Genomic_DNA"/>
</dbReference>
<evidence type="ECO:0000313" key="1">
    <source>
        <dbReference type="EMBL" id="SDJ49877.1"/>
    </source>
</evidence>
<sequence>MSAEGATRMNHDLQLHALSRAFSRAGLTPEQLWMRYFALGGAAGLMEVEAYLHGLMPLPALQRDMLAHAINERFDELNQPHRVPYTFPAQASGPLLDGLRKAPPERLVLPVDDDRRSAGGPVSS</sequence>
<gene>
    <name evidence="1" type="ORF">SAMN04488074_102216</name>
</gene>